<comment type="caution">
    <text evidence="3">The sequence shown here is derived from an EMBL/GenBank/DDBJ whole genome shotgun (WGS) entry which is preliminary data.</text>
</comment>
<sequence>MTSSSGIASIRSVRDANEARIAAKKLELDTKAMESRLCAVRLAVLHDQQKLELERSQKHNGHRWKSSRKNRQKPESKIESRNSTDNQNNEKITMASQHQPKRNVRKWDRCDIQNWLTRIGMEEYGAAFEFNNVTGAILLKLEDQDLIYLGVETSSTRDRMLKAIKKLRSGKSIDAKTTENVKFTQKETPDDKSLLIHWSHTTPMRGNRSENALEQQATVNAADAVDALHMSNINGILQWKEHEGDTLSQDKFWSNPADKVTNGELKKGILNEEKEHEAFRAAVSAWRTASRSTNNIENVVRERKEKECSAIVSKQSCWQCYRLGTTESMTHDLELSKGFCSVTCRNLYKNECARYHERIAESE</sequence>
<dbReference type="Pfam" id="PF07647">
    <property type="entry name" value="SAM_2"/>
    <property type="match status" value="1"/>
</dbReference>
<feature type="compositionally biased region" description="Polar residues" evidence="1">
    <location>
        <begin position="83"/>
        <end position="98"/>
    </location>
</feature>
<gene>
    <name evidence="3" type="ORF">BN9_082760</name>
</gene>
<dbReference type="SUPFAM" id="SSF47769">
    <property type="entry name" value="SAM/Pointed domain"/>
    <property type="match status" value="1"/>
</dbReference>
<dbReference type="EMBL" id="CAIX01000161">
    <property type="protein sequence ID" value="CCI47269.1"/>
    <property type="molecule type" value="Genomic_DNA"/>
</dbReference>
<accession>A0A024GKK7</accession>
<dbReference type="SMART" id="SM00454">
    <property type="entry name" value="SAM"/>
    <property type="match status" value="1"/>
</dbReference>
<evidence type="ECO:0000313" key="3">
    <source>
        <dbReference type="EMBL" id="CCI47269.1"/>
    </source>
</evidence>
<keyword evidence="4" id="KW-1185">Reference proteome</keyword>
<dbReference type="InParanoid" id="A0A024GKK7"/>
<evidence type="ECO:0000259" key="2">
    <source>
        <dbReference type="PROSITE" id="PS50105"/>
    </source>
</evidence>
<feature type="domain" description="SAM" evidence="2">
    <location>
        <begin position="107"/>
        <end position="170"/>
    </location>
</feature>
<name>A0A024GKK7_9STRA</name>
<dbReference type="InterPro" id="IPR013761">
    <property type="entry name" value="SAM/pointed_sf"/>
</dbReference>
<evidence type="ECO:0000256" key="1">
    <source>
        <dbReference type="SAM" id="MobiDB-lite"/>
    </source>
</evidence>
<dbReference type="Gene3D" id="1.10.150.50">
    <property type="entry name" value="Transcription Factor, Ets-1"/>
    <property type="match status" value="1"/>
</dbReference>
<feature type="compositionally biased region" description="Basic residues" evidence="1">
    <location>
        <begin position="58"/>
        <end position="71"/>
    </location>
</feature>
<dbReference type="OrthoDB" id="445896at2759"/>
<evidence type="ECO:0000313" key="4">
    <source>
        <dbReference type="Proteomes" id="UP000053237"/>
    </source>
</evidence>
<proteinExistence type="predicted"/>
<reference evidence="3 4" key="1">
    <citation type="submission" date="2012-05" db="EMBL/GenBank/DDBJ databases">
        <title>Recombination and specialization in a pathogen metapopulation.</title>
        <authorList>
            <person name="Gardiner A."/>
            <person name="Kemen E."/>
            <person name="Schultz-Larsen T."/>
            <person name="MacLean D."/>
            <person name="Van Oosterhout C."/>
            <person name="Jones J.D.G."/>
        </authorList>
    </citation>
    <scope>NUCLEOTIDE SEQUENCE [LARGE SCALE GENOMIC DNA]</scope>
    <source>
        <strain evidence="3 4">Ac Nc2</strain>
    </source>
</reference>
<feature type="compositionally biased region" description="Basic and acidic residues" evidence="1">
    <location>
        <begin position="72"/>
        <end position="82"/>
    </location>
</feature>
<protein>
    <recommendedName>
        <fullName evidence="2">SAM domain-containing protein</fullName>
    </recommendedName>
</protein>
<organism evidence="3 4">
    <name type="scientific">Albugo candida</name>
    <dbReference type="NCBI Taxonomy" id="65357"/>
    <lineage>
        <taxon>Eukaryota</taxon>
        <taxon>Sar</taxon>
        <taxon>Stramenopiles</taxon>
        <taxon>Oomycota</taxon>
        <taxon>Peronosporomycetes</taxon>
        <taxon>Albuginales</taxon>
        <taxon>Albuginaceae</taxon>
        <taxon>Albugo</taxon>
    </lineage>
</organism>
<dbReference type="AlphaFoldDB" id="A0A024GKK7"/>
<feature type="region of interest" description="Disordered" evidence="1">
    <location>
        <begin position="53"/>
        <end position="102"/>
    </location>
</feature>
<dbReference type="STRING" id="65357.A0A024GKK7"/>
<dbReference type="PROSITE" id="PS50105">
    <property type="entry name" value="SAM_DOMAIN"/>
    <property type="match status" value="1"/>
</dbReference>
<dbReference type="InterPro" id="IPR001660">
    <property type="entry name" value="SAM"/>
</dbReference>
<dbReference type="Proteomes" id="UP000053237">
    <property type="component" value="Unassembled WGS sequence"/>
</dbReference>